<organism evidence="2 3">
    <name type="scientific">Paenibacillus lutrae</name>
    <dbReference type="NCBI Taxonomy" id="2078573"/>
    <lineage>
        <taxon>Bacteria</taxon>
        <taxon>Bacillati</taxon>
        <taxon>Bacillota</taxon>
        <taxon>Bacilli</taxon>
        <taxon>Bacillales</taxon>
        <taxon>Paenibacillaceae</taxon>
        <taxon>Paenibacillus</taxon>
    </lineage>
</organism>
<keyword evidence="1" id="KW-0472">Membrane</keyword>
<keyword evidence="1" id="KW-0812">Transmembrane</keyword>
<dbReference type="EMBL" id="RHLK01000004">
    <property type="protein sequence ID" value="MVO99825.1"/>
    <property type="molecule type" value="Genomic_DNA"/>
</dbReference>
<dbReference type="AlphaFoldDB" id="A0A7X3JZC9"/>
<feature type="transmembrane region" description="Helical" evidence="1">
    <location>
        <begin position="22"/>
        <end position="41"/>
    </location>
</feature>
<gene>
    <name evidence="2" type="ORF">EDM21_09820</name>
</gene>
<dbReference type="RefSeq" id="WP_157335121.1">
    <property type="nucleotide sequence ID" value="NZ_RHLK01000004.1"/>
</dbReference>
<accession>A0A7X3JZC9</accession>
<comment type="caution">
    <text evidence="2">The sequence shown here is derived from an EMBL/GenBank/DDBJ whole genome shotgun (WGS) entry which is preliminary data.</text>
</comment>
<proteinExistence type="predicted"/>
<keyword evidence="1" id="KW-1133">Transmembrane helix</keyword>
<reference evidence="2 3" key="1">
    <citation type="journal article" date="2019" name="Microorganisms">
        <title>Paenibacillus lutrae sp. nov., A Chitinolytic Species Isolated from A River Otter in Castril Natural Park, Granada, Spain.</title>
        <authorList>
            <person name="Rodriguez M."/>
            <person name="Reina J.C."/>
            <person name="Bejar V."/>
            <person name="Llamas I."/>
        </authorList>
    </citation>
    <scope>NUCLEOTIDE SEQUENCE [LARGE SCALE GENOMIC DNA]</scope>
    <source>
        <strain evidence="2 3">N10</strain>
    </source>
</reference>
<name>A0A7X3JZC9_9BACL</name>
<evidence type="ECO:0000313" key="2">
    <source>
        <dbReference type="EMBL" id="MVO99825.1"/>
    </source>
</evidence>
<evidence type="ECO:0000313" key="3">
    <source>
        <dbReference type="Proteomes" id="UP000490800"/>
    </source>
</evidence>
<keyword evidence="3" id="KW-1185">Reference proteome</keyword>
<protein>
    <submittedName>
        <fullName evidence="2">Uncharacterized protein</fullName>
    </submittedName>
</protein>
<dbReference type="OrthoDB" id="2591895at2"/>
<sequence length="186" mass="20508">MTLRLFQWFDKWSYPSGLIRKLLYSIVVSTVIAALILSFLLNRLVPGSMSYGELSVQTVPASFYLPDTGNYVTDPDLITAFTSTAGTKQASRKPEAAISAALIQTQTQKPLRITYNGTRGKSVLIDAQGRIYMPVSKTEIKSRSGLHWLWWKLDPGKSDTLYYVTDPDPAVANLAGRMAATSGPRS</sequence>
<evidence type="ECO:0000256" key="1">
    <source>
        <dbReference type="SAM" id="Phobius"/>
    </source>
</evidence>
<dbReference type="Proteomes" id="UP000490800">
    <property type="component" value="Unassembled WGS sequence"/>
</dbReference>